<organism evidence="2 3">
    <name type="scientific">Daphnia galeata</name>
    <dbReference type="NCBI Taxonomy" id="27404"/>
    <lineage>
        <taxon>Eukaryota</taxon>
        <taxon>Metazoa</taxon>
        <taxon>Ecdysozoa</taxon>
        <taxon>Arthropoda</taxon>
        <taxon>Crustacea</taxon>
        <taxon>Branchiopoda</taxon>
        <taxon>Diplostraca</taxon>
        <taxon>Cladocera</taxon>
        <taxon>Anomopoda</taxon>
        <taxon>Daphniidae</taxon>
        <taxon>Daphnia</taxon>
    </lineage>
</organism>
<evidence type="ECO:0000313" key="2">
    <source>
        <dbReference type="EMBL" id="CAH0104338.1"/>
    </source>
</evidence>
<protein>
    <submittedName>
        <fullName evidence="2">Uncharacterized protein</fullName>
    </submittedName>
</protein>
<evidence type="ECO:0000256" key="1">
    <source>
        <dbReference type="SAM" id="SignalP"/>
    </source>
</evidence>
<keyword evidence="1" id="KW-0732">Signal</keyword>
<feature type="signal peptide" evidence="1">
    <location>
        <begin position="1"/>
        <end position="18"/>
    </location>
</feature>
<dbReference type="Proteomes" id="UP000789390">
    <property type="component" value="Unassembled WGS sequence"/>
</dbReference>
<accession>A0A8J2WHA6</accession>
<sequence>MRSLVTLIICLFLVFINADTSPVHEYFERPSVERADRPQQIFHQVEKSAGWMGGAKTNFGRKRFHTTPNDVTIEDNLIENEESEQDLEMLTQVSSVLCEAGKTSGWLQCTDPTGETDRSEAEKVCQTHRQTLWTYAPRTLYQPFGFWICAKTPKTRARAGRRFNFQL</sequence>
<dbReference type="OrthoDB" id="6343878at2759"/>
<comment type="caution">
    <text evidence="2">The sequence shown here is derived from an EMBL/GenBank/DDBJ whole genome shotgun (WGS) entry which is preliminary data.</text>
</comment>
<feature type="chain" id="PRO_5035327469" evidence="1">
    <location>
        <begin position="19"/>
        <end position="167"/>
    </location>
</feature>
<evidence type="ECO:0000313" key="3">
    <source>
        <dbReference type="Proteomes" id="UP000789390"/>
    </source>
</evidence>
<reference evidence="2" key="1">
    <citation type="submission" date="2021-11" db="EMBL/GenBank/DDBJ databases">
        <authorList>
            <person name="Schell T."/>
        </authorList>
    </citation>
    <scope>NUCLEOTIDE SEQUENCE</scope>
    <source>
        <strain evidence="2">M5</strain>
    </source>
</reference>
<name>A0A8J2WHA6_9CRUS</name>
<gene>
    <name evidence="2" type="ORF">DGAL_LOCUS7109</name>
</gene>
<keyword evidence="3" id="KW-1185">Reference proteome</keyword>
<dbReference type="AlphaFoldDB" id="A0A8J2WHA6"/>
<proteinExistence type="predicted"/>
<dbReference type="EMBL" id="CAKKLH010000135">
    <property type="protein sequence ID" value="CAH0104338.1"/>
    <property type="molecule type" value="Genomic_DNA"/>
</dbReference>